<gene>
    <name evidence="2" type="ORF">SAMN05216498_2571</name>
</gene>
<proteinExistence type="predicted"/>
<evidence type="ECO:0000313" key="2">
    <source>
        <dbReference type="EMBL" id="SDN58258.1"/>
    </source>
</evidence>
<evidence type="ECO:0000313" key="3">
    <source>
        <dbReference type="Proteomes" id="UP000199334"/>
    </source>
</evidence>
<feature type="transmembrane region" description="Helical" evidence="1">
    <location>
        <begin position="6"/>
        <end position="21"/>
    </location>
</feature>
<feature type="transmembrane region" description="Helical" evidence="1">
    <location>
        <begin position="33"/>
        <end position="60"/>
    </location>
</feature>
<organism evidence="2 3">
    <name type="scientific">Tenuibacillus multivorans</name>
    <dbReference type="NCBI Taxonomy" id="237069"/>
    <lineage>
        <taxon>Bacteria</taxon>
        <taxon>Bacillati</taxon>
        <taxon>Bacillota</taxon>
        <taxon>Bacilli</taxon>
        <taxon>Bacillales</taxon>
        <taxon>Bacillaceae</taxon>
        <taxon>Tenuibacillus</taxon>
    </lineage>
</organism>
<protein>
    <submittedName>
        <fullName evidence="2">Uncharacterized protein</fullName>
    </submittedName>
</protein>
<keyword evidence="1" id="KW-1133">Transmembrane helix</keyword>
<keyword evidence="1" id="KW-0472">Membrane</keyword>
<keyword evidence="3" id="KW-1185">Reference proteome</keyword>
<keyword evidence="1" id="KW-0812">Transmembrane</keyword>
<accession>A0A1H0CK40</accession>
<dbReference type="EMBL" id="FNIG01000006">
    <property type="protein sequence ID" value="SDN58258.1"/>
    <property type="molecule type" value="Genomic_DNA"/>
</dbReference>
<dbReference type="AlphaFoldDB" id="A0A1H0CK40"/>
<reference evidence="2 3" key="1">
    <citation type="submission" date="2016-10" db="EMBL/GenBank/DDBJ databases">
        <authorList>
            <person name="de Groot N.N."/>
        </authorList>
    </citation>
    <scope>NUCLEOTIDE SEQUENCE [LARGE SCALE GENOMIC DNA]</scope>
    <source>
        <strain evidence="2 3">CGMCC 1.3442</strain>
    </source>
</reference>
<name>A0A1H0CK40_9BACI</name>
<sequence length="68" mass="8001">MFLMVLIMGIIFVIAVIYKFFREPIYNSKTKSYLLLVITIFTMMIGLTLISFVFLIIFILTLELNEKD</sequence>
<evidence type="ECO:0000256" key="1">
    <source>
        <dbReference type="SAM" id="Phobius"/>
    </source>
</evidence>
<dbReference type="Proteomes" id="UP000199334">
    <property type="component" value="Unassembled WGS sequence"/>
</dbReference>